<dbReference type="InterPro" id="IPR003661">
    <property type="entry name" value="HisK_dim/P_dom"/>
</dbReference>
<feature type="domain" description="PAC" evidence="14">
    <location>
        <begin position="451"/>
        <end position="503"/>
    </location>
</feature>
<keyword evidence="8 11" id="KW-1133">Transmembrane helix</keyword>
<dbReference type="SMART" id="SM01079">
    <property type="entry name" value="CHASE"/>
    <property type="match status" value="1"/>
</dbReference>
<dbReference type="InterPro" id="IPR035965">
    <property type="entry name" value="PAS-like_dom_sf"/>
</dbReference>
<dbReference type="InterPro" id="IPR004358">
    <property type="entry name" value="Sig_transdc_His_kin-like_C"/>
</dbReference>
<dbReference type="InterPro" id="IPR000700">
    <property type="entry name" value="PAS-assoc_C"/>
</dbReference>
<dbReference type="Gene3D" id="3.30.565.10">
    <property type="entry name" value="Histidine kinase-like ATPase, C-terminal domain"/>
    <property type="match status" value="1"/>
</dbReference>
<evidence type="ECO:0000259" key="13">
    <source>
        <dbReference type="PROSITE" id="PS50112"/>
    </source>
</evidence>
<feature type="transmembrane region" description="Helical" evidence="11">
    <location>
        <begin position="12"/>
        <end position="31"/>
    </location>
</feature>
<evidence type="ECO:0000259" key="14">
    <source>
        <dbReference type="PROSITE" id="PS50113"/>
    </source>
</evidence>
<dbReference type="InterPro" id="IPR005467">
    <property type="entry name" value="His_kinase_dom"/>
</dbReference>
<dbReference type="Pfam" id="PF00989">
    <property type="entry name" value="PAS"/>
    <property type="match status" value="1"/>
</dbReference>
<dbReference type="EC" id="2.7.13.3" evidence="3"/>
<dbReference type="PANTHER" id="PTHR43047">
    <property type="entry name" value="TWO-COMPONENT HISTIDINE PROTEIN KINASE"/>
    <property type="match status" value="1"/>
</dbReference>
<dbReference type="SMART" id="SM00387">
    <property type="entry name" value="HATPase_c"/>
    <property type="match status" value="1"/>
</dbReference>
<evidence type="ECO:0000256" key="9">
    <source>
        <dbReference type="ARBA" id="ARBA00023136"/>
    </source>
</evidence>
<dbReference type="CDD" id="cd00082">
    <property type="entry name" value="HisKA"/>
    <property type="match status" value="1"/>
</dbReference>
<dbReference type="EMBL" id="JAXOJX010000108">
    <property type="protein sequence ID" value="MDZ5461325.1"/>
    <property type="molecule type" value="Genomic_DNA"/>
</dbReference>
<dbReference type="InterPro" id="IPR013767">
    <property type="entry name" value="PAS_fold"/>
</dbReference>
<dbReference type="CDD" id="cd16922">
    <property type="entry name" value="HATPase_EvgS-ArcB-TorS-like"/>
    <property type="match status" value="1"/>
</dbReference>
<dbReference type="Pfam" id="PF00512">
    <property type="entry name" value="HisKA"/>
    <property type="match status" value="1"/>
</dbReference>
<evidence type="ECO:0000256" key="11">
    <source>
        <dbReference type="SAM" id="Phobius"/>
    </source>
</evidence>
<dbReference type="SMART" id="SM00091">
    <property type="entry name" value="PAS"/>
    <property type="match status" value="1"/>
</dbReference>
<keyword evidence="7" id="KW-0418">Kinase</keyword>
<feature type="domain" description="CHASE" evidence="15">
    <location>
        <begin position="79"/>
        <end position="238"/>
    </location>
</feature>
<protein>
    <recommendedName>
        <fullName evidence="3">histidine kinase</fullName>
        <ecNumber evidence="3">2.7.13.3</ecNumber>
    </recommendedName>
</protein>
<dbReference type="Gene3D" id="3.30.450.20">
    <property type="entry name" value="PAS domain"/>
    <property type="match status" value="1"/>
</dbReference>
<keyword evidence="5" id="KW-0808">Transferase</keyword>
<feature type="domain" description="PAS" evidence="13">
    <location>
        <begin position="359"/>
        <end position="429"/>
    </location>
</feature>
<dbReference type="PROSITE" id="PS50109">
    <property type="entry name" value="HIS_KIN"/>
    <property type="match status" value="1"/>
</dbReference>
<evidence type="ECO:0000256" key="8">
    <source>
        <dbReference type="ARBA" id="ARBA00022989"/>
    </source>
</evidence>
<organism evidence="16 17">
    <name type="scientific">Azohydromonas lata</name>
    <dbReference type="NCBI Taxonomy" id="45677"/>
    <lineage>
        <taxon>Bacteria</taxon>
        <taxon>Pseudomonadati</taxon>
        <taxon>Pseudomonadota</taxon>
        <taxon>Betaproteobacteria</taxon>
        <taxon>Burkholderiales</taxon>
        <taxon>Sphaerotilaceae</taxon>
        <taxon>Azohydromonas</taxon>
    </lineage>
</organism>
<gene>
    <name evidence="16" type="ORF">SM757_32600</name>
</gene>
<dbReference type="PROSITE" id="PS51257">
    <property type="entry name" value="PROKAR_LIPOPROTEIN"/>
    <property type="match status" value="1"/>
</dbReference>
<keyword evidence="6 11" id="KW-0812">Transmembrane</keyword>
<dbReference type="SUPFAM" id="SSF55874">
    <property type="entry name" value="ATPase domain of HSP90 chaperone/DNA topoisomerase II/histidine kinase"/>
    <property type="match status" value="1"/>
</dbReference>
<dbReference type="InterPro" id="IPR042240">
    <property type="entry name" value="CHASE_sf"/>
</dbReference>
<dbReference type="PROSITE" id="PS50112">
    <property type="entry name" value="PAS"/>
    <property type="match status" value="1"/>
</dbReference>
<dbReference type="InterPro" id="IPR006189">
    <property type="entry name" value="CHASE_dom"/>
</dbReference>
<dbReference type="Pfam" id="PF03924">
    <property type="entry name" value="CHASE"/>
    <property type="match status" value="1"/>
</dbReference>
<dbReference type="PROSITE" id="PS50113">
    <property type="entry name" value="PAC"/>
    <property type="match status" value="1"/>
</dbReference>
<dbReference type="Gene3D" id="1.10.287.130">
    <property type="match status" value="1"/>
</dbReference>
<feature type="transmembrane region" description="Helical" evidence="11">
    <location>
        <begin position="313"/>
        <end position="332"/>
    </location>
</feature>
<evidence type="ECO:0000259" key="15">
    <source>
        <dbReference type="PROSITE" id="PS50839"/>
    </source>
</evidence>
<dbReference type="SUPFAM" id="SSF55785">
    <property type="entry name" value="PYP-like sensor domain (PAS domain)"/>
    <property type="match status" value="1"/>
</dbReference>
<evidence type="ECO:0000313" key="17">
    <source>
        <dbReference type="Proteomes" id="UP001293718"/>
    </source>
</evidence>
<dbReference type="Proteomes" id="UP001293718">
    <property type="component" value="Unassembled WGS sequence"/>
</dbReference>
<dbReference type="InterPro" id="IPR001610">
    <property type="entry name" value="PAC"/>
</dbReference>
<dbReference type="InterPro" id="IPR000014">
    <property type="entry name" value="PAS"/>
</dbReference>
<feature type="coiled-coil region" evidence="10">
    <location>
        <begin position="38"/>
        <end position="65"/>
    </location>
</feature>
<dbReference type="SMART" id="SM00086">
    <property type="entry name" value="PAC"/>
    <property type="match status" value="1"/>
</dbReference>
<dbReference type="PRINTS" id="PR00344">
    <property type="entry name" value="BCTRLSENSOR"/>
</dbReference>
<dbReference type="InterPro" id="IPR036097">
    <property type="entry name" value="HisK_dim/P_sf"/>
</dbReference>
<dbReference type="SMART" id="SM00388">
    <property type="entry name" value="HisKA"/>
    <property type="match status" value="1"/>
</dbReference>
<dbReference type="Gene3D" id="3.30.450.350">
    <property type="entry name" value="CHASE domain"/>
    <property type="match status" value="1"/>
</dbReference>
<proteinExistence type="predicted"/>
<keyword evidence="17" id="KW-1185">Reference proteome</keyword>
<dbReference type="PANTHER" id="PTHR43047:SF64">
    <property type="entry name" value="HISTIDINE KINASE CONTAINING CHEY-HOMOLOGOUS RECEIVER DOMAIN AND PAS DOMAIN-RELATED"/>
    <property type="match status" value="1"/>
</dbReference>
<accession>A0ABU5IR30</accession>
<evidence type="ECO:0000256" key="3">
    <source>
        <dbReference type="ARBA" id="ARBA00012438"/>
    </source>
</evidence>
<feature type="domain" description="Histidine kinase" evidence="12">
    <location>
        <begin position="521"/>
        <end position="742"/>
    </location>
</feature>
<evidence type="ECO:0000256" key="10">
    <source>
        <dbReference type="SAM" id="Coils"/>
    </source>
</evidence>
<evidence type="ECO:0000256" key="1">
    <source>
        <dbReference type="ARBA" id="ARBA00000085"/>
    </source>
</evidence>
<keyword evidence="4" id="KW-0597">Phosphoprotein</keyword>
<comment type="caution">
    <text evidence="16">The sequence shown here is derived from an EMBL/GenBank/DDBJ whole genome shotgun (WGS) entry which is preliminary data.</text>
</comment>
<dbReference type="InterPro" id="IPR036890">
    <property type="entry name" value="HATPase_C_sf"/>
</dbReference>
<evidence type="ECO:0000313" key="16">
    <source>
        <dbReference type="EMBL" id="MDZ5461325.1"/>
    </source>
</evidence>
<dbReference type="RefSeq" id="WP_322468522.1">
    <property type="nucleotide sequence ID" value="NZ_JAXOJX010000108.1"/>
</dbReference>
<keyword evidence="10" id="KW-0175">Coiled coil</keyword>
<dbReference type="CDD" id="cd00130">
    <property type="entry name" value="PAS"/>
    <property type="match status" value="1"/>
</dbReference>
<dbReference type="Pfam" id="PF02518">
    <property type="entry name" value="HATPase_c"/>
    <property type="match status" value="1"/>
</dbReference>
<evidence type="ECO:0000256" key="7">
    <source>
        <dbReference type="ARBA" id="ARBA00022777"/>
    </source>
</evidence>
<evidence type="ECO:0000256" key="2">
    <source>
        <dbReference type="ARBA" id="ARBA00004370"/>
    </source>
</evidence>
<dbReference type="InterPro" id="IPR003594">
    <property type="entry name" value="HATPase_dom"/>
</dbReference>
<dbReference type="NCBIfam" id="TIGR00229">
    <property type="entry name" value="sensory_box"/>
    <property type="match status" value="2"/>
</dbReference>
<dbReference type="SUPFAM" id="SSF47384">
    <property type="entry name" value="Homodimeric domain of signal transducing histidine kinase"/>
    <property type="match status" value="1"/>
</dbReference>
<dbReference type="PROSITE" id="PS50839">
    <property type="entry name" value="CHASE"/>
    <property type="match status" value="1"/>
</dbReference>
<evidence type="ECO:0000256" key="4">
    <source>
        <dbReference type="ARBA" id="ARBA00022553"/>
    </source>
</evidence>
<keyword evidence="9 11" id="KW-0472">Membrane</keyword>
<evidence type="ECO:0000259" key="12">
    <source>
        <dbReference type="PROSITE" id="PS50109"/>
    </source>
</evidence>
<comment type="subcellular location">
    <subcellularLocation>
        <location evidence="2">Membrane</location>
    </subcellularLocation>
</comment>
<name>A0ABU5IR30_9BURK</name>
<comment type="catalytic activity">
    <reaction evidence="1">
        <text>ATP + protein L-histidine = ADP + protein N-phospho-L-histidine.</text>
        <dbReference type="EC" id="2.7.13.3"/>
    </reaction>
</comment>
<sequence>MKPAASPSTAAVWPPLLLVGGLLACVGLGLWQQRANEAAVHQELAQTAERTAERLRRRMQLYENGLLATRSAVITAGSSVAEITHEQFHRYGRSLDLPRQFPGLSGVSFIRRVPVAQEAAFVAGMRREGFSDFRIRQVGPNAGERFVIQYMEPGNNPTVLGLDVASDPARRGAALASMRSGEPRLSAPFAPEDDPAQHLHAFALMVPVYRDIATPAPALREADTVGWANVRLLMDEVLRDFDREGGAFALALADATPPGNPVRLFTSPDWTEPAAGVPQQQVALQLYGRTWQVELRALAPLVQRLRLRDPLALALRGGAVAALLSLLLHVVLHSAQQRRTAQARIAELNATLEQQVGRRTAELRAILDSAASAIIATDMESRVIAFNPAAEAMLGLSAEQAFGRSMLDFHEPAELHERLQWLPAEMRGQASALLPQALHTLPPGATARAGERSEWTYVRADGTRFPGLLSLSPLRDDLGQPHGFLAVIVDLSERKTLERALEQRTLQAEAANQAKSAFLAHMSHEFHTPLNAVIGLSQLLGKMDLPAKAHEFAQLIWQAGDELLALTDDVLDLSHLQAGELRLDARLFEPAALLDDVLTYMSPLAAQKGLQLRWDIAAELPPKLRGDPLRLKQVLLKLLGNAVKFTGQGSVSLRVAVAAREPGRVRLLMEVSDTGPGIEPQARQRIFDAFAQGDASSTRRFGGTGSGLPIVRHLVALMGGELTLHSDPGQGSRFGVAVDLEEPALDTG</sequence>
<reference evidence="16 17" key="1">
    <citation type="submission" date="2023-11" db="EMBL/GenBank/DDBJ databases">
        <title>Draft genome of Azohydromonas lata strain H1 (DSM1123), a polyhydroxyalkanoate producer.</title>
        <authorList>
            <person name="Traversa D."/>
            <person name="D'Addabbo P."/>
            <person name="Pazzani C."/>
            <person name="Manzari C."/>
            <person name="Chiara M."/>
            <person name="Scrascia M."/>
        </authorList>
    </citation>
    <scope>NUCLEOTIDE SEQUENCE [LARGE SCALE GENOMIC DNA]</scope>
    <source>
        <strain evidence="16 17">H1</strain>
    </source>
</reference>
<evidence type="ECO:0000256" key="6">
    <source>
        <dbReference type="ARBA" id="ARBA00022692"/>
    </source>
</evidence>
<evidence type="ECO:0000256" key="5">
    <source>
        <dbReference type="ARBA" id="ARBA00022679"/>
    </source>
</evidence>